<organism evidence="9 10">
    <name type="scientific">Candidatus Pullilachnospira stercoravium</name>
    <dbReference type="NCBI Taxonomy" id="2840913"/>
    <lineage>
        <taxon>Bacteria</taxon>
        <taxon>Bacillati</taxon>
        <taxon>Bacillota</taxon>
        <taxon>Clostridia</taxon>
        <taxon>Lachnospirales</taxon>
        <taxon>Lachnospiraceae</taxon>
        <taxon>Lachnospiraceae incertae sedis</taxon>
        <taxon>Candidatus Pullilachnospira</taxon>
    </lineage>
</organism>
<dbReference type="InterPro" id="IPR000873">
    <property type="entry name" value="AMP-dep_synth/lig_dom"/>
</dbReference>
<accession>A0A9D1T792</accession>
<reference evidence="9" key="1">
    <citation type="submission" date="2020-10" db="EMBL/GenBank/DDBJ databases">
        <authorList>
            <person name="Gilroy R."/>
        </authorList>
    </citation>
    <scope>NUCLEOTIDE SEQUENCE</scope>
    <source>
        <strain evidence="9">ChiBcec2-4451</strain>
    </source>
</reference>
<evidence type="ECO:0000259" key="7">
    <source>
        <dbReference type="Pfam" id="PF00501"/>
    </source>
</evidence>
<evidence type="ECO:0000256" key="1">
    <source>
        <dbReference type="ARBA" id="ARBA00022490"/>
    </source>
</evidence>
<comment type="function">
    <text evidence="5">Catalyzes the first step in the D-alanylation of lipoteichoic acid (LTA), the activation of D-alanine and its transfer onto the D-alanyl carrier protein (Dcp) DltC. In an ATP-dependent two-step reaction, forms a high energy D-alanyl-AMP intermediate, followed by transfer of the D-alanyl residue as a thiol ester to the phosphopantheinyl prosthetic group of the Dcp. D-alanylation of LTA plays an important role in modulating the properties of the cell wall in Gram-positive bacteria, influencing the net charge of the cell wall.</text>
</comment>
<dbReference type="InterPro" id="IPR020845">
    <property type="entry name" value="AMP-binding_CS"/>
</dbReference>
<dbReference type="AlphaFoldDB" id="A0A9D1T792"/>
<protein>
    <submittedName>
        <fullName evidence="9">D-alanine--poly(Phosphoribitol) ligase subunit DltA</fullName>
        <ecNumber evidence="9">6.1.1.13</ecNumber>
    </submittedName>
</protein>
<dbReference type="SUPFAM" id="SSF56801">
    <property type="entry name" value="Acetyl-CoA synthetase-like"/>
    <property type="match status" value="1"/>
</dbReference>
<dbReference type="NCBIfam" id="NF003417">
    <property type="entry name" value="PRK04813.1"/>
    <property type="match status" value="1"/>
</dbReference>
<reference evidence="9" key="2">
    <citation type="journal article" date="2021" name="PeerJ">
        <title>Extensive microbial diversity within the chicken gut microbiome revealed by metagenomics and culture.</title>
        <authorList>
            <person name="Gilroy R."/>
            <person name="Ravi A."/>
            <person name="Getino M."/>
            <person name="Pursley I."/>
            <person name="Horton D.L."/>
            <person name="Alikhan N.F."/>
            <person name="Baker D."/>
            <person name="Gharbi K."/>
            <person name="Hall N."/>
            <person name="Watson M."/>
            <person name="Adriaenssens E.M."/>
            <person name="Foster-Nyarko E."/>
            <person name="Jarju S."/>
            <person name="Secka A."/>
            <person name="Antonio M."/>
            <person name="Oren A."/>
            <person name="Chaudhuri R.R."/>
            <person name="La Ragione R."/>
            <person name="Hildebrand F."/>
            <person name="Pallen M.J."/>
        </authorList>
    </citation>
    <scope>NUCLEOTIDE SEQUENCE</scope>
    <source>
        <strain evidence="9">ChiBcec2-4451</strain>
    </source>
</reference>
<evidence type="ECO:0000256" key="3">
    <source>
        <dbReference type="ARBA" id="ARBA00022741"/>
    </source>
</evidence>
<keyword evidence="4" id="KW-0067">ATP-binding</keyword>
<evidence type="ECO:0000256" key="6">
    <source>
        <dbReference type="ARBA" id="ARBA00061336"/>
    </source>
</evidence>
<feature type="domain" description="AMP-binding enzyme C-terminal" evidence="8">
    <location>
        <begin position="441"/>
        <end position="524"/>
    </location>
</feature>
<dbReference type="PANTHER" id="PTHR45398">
    <property type="match status" value="1"/>
</dbReference>
<evidence type="ECO:0000313" key="10">
    <source>
        <dbReference type="Proteomes" id="UP000886723"/>
    </source>
</evidence>
<dbReference type="GO" id="GO:0005524">
    <property type="term" value="F:ATP binding"/>
    <property type="evidence" value="ECO:0007669"/>
    <property type="project" value="UniProtKB-KW"/>
</dbReference>
<dbReference type="FunFam" id="3.30.300.30:FF:000012">
    <property type="entry name" value="D-alanine--D-alanyl carrier protein ligase"/>
    <property type="match status" value="1"/>
</dbReference>
<name>A0A9D1T792_9FIRM</name>
<sequence length="535" mass="58278">MNILKQIKDCAKTTPKRIAFRNQNQVLTYEELWTASDRLAAALETACGGNRQPVAVYGHKETFMLVCFLACVKSGRAYCPIDRSVPDIRTEAILKCLDSPVVLTPGKLTAKTDKEIWDAGRLARLAGGGTRQEEGDAEESCAVGSGERIPQKTAVSGIQPVSGGDTFYIIFTSGSTGTPKGVKITADCLNHFLEWSVGLGGPAEEKQGAVFLNQAPFSFDLSVMDLYTCLACGGTLWCLEKEVQEDYQKLMDSLKDSGAGVWVSTPSFAELCLADPGFEERLLPRLRAFLFCGETLPCATVRRLKSRFPQAVVVNTYGPTESTVAVTEVEITDTMAAGSSPLPVGRARPGTRIEIRNEKGAALPEGEQGEIVILGDTVSTGYLGREDLTAKAFFVSGKQGEQIRGYRTGDAGYLQDGMLYYAGRMDLQVKLHGYRIELEDIESNLRKLPGVSHAVVIPRERGGKIRSLTAFVSREQNSMEGENGEQGHEDGAVLRRQLMEFLPSYMIPKKIVVLPRMPLTNNGKADRKALGGMVR</sequence>
<evidence type="ECO:0000313" key="9">
    <source>
        <dbReference type="EMBL" id="HIV13258.1"/>
    </source>
</evidence>
<dbReference type="InterPro" id="IPR042099">
    <property type="entry name" value="ANL_N_sf"/>
</dbReference>
<proteinExistence type="inferred from homology"/>
<dbReference type="Pfam" id="PF13193">
    <property type="entry name" value="AMP-binding_C"/>
    <property type="match status" value="1"/>
</dbReference>
<evidence type="ECO:0000256" key="4">
    <source>
        <dbReference type="ARBA" id="ARBA00022840"/>
    </source>
</evidence>
<dbReference type="CDD" id="cd05945">
    <property type="entry name" value="DltA"/>
    <property type="match status" value="1"/>
</dbReference>
<dbReference type="Gene3D" id="3.40.50.12780">
    <property type="entry name" value="N-terminal domain of ligase-like"/>
    <property type="match status" value="1"/>
</dbReference>
<keyword evidence="1" id="KW-0963">Cytoplasm</keyword>
<dbReference type="EC" id="6.1.1.13" evidence="9"/>
<dbReference type="InterPro" id="IPR010071">
    <property type="entry name" value="AA_adenyl_dom"/>
</dbReference>
<comment type="similarity">
    <text evidence="6">Belongs to the ATP-dependent AMP-binding enzyme family. DltA subfamily.</text>
</comment>
<keyword evidence="3" id="KW-0547">Nucleotide-binding</keyword>
<keyword evidence="2 9" id="KW-0436">Ligase</keyword>
<evidence type="ECO:0000256" key="5">
    <source>
        <dbReference type="ARBA" id="ARBA00054605"/>
    </source>
</evidence>
<dbReference type="NCBIfam" id="TIGR01733">
    <property type="entry name" value="AA-adenyl-dom"/>
    <property type="match status" value="1"/>
</dbReference>
<evidence type="ECO:0000259" key="8">
    <source>
        <dbReference type="Pfam" id="PF13193"/>
    </source>
</evidence>
<dbReference type="EMBL" id="DVON01000189">
    <property type="protein sequence ID" value="HIV13258.1"/>
    <property type="molecule type" value="Genomic_DNA"/>
</dbReference>
<dbReference type="InterPro" id="IPR025110">
    <property type="entry name" value="AMP-bd_C"/>
</dbReference>
<dbReference type="InterPro" id="IPR044507">
    <property type="entry name" value="DltA-like"/>
</dbReference>
<dbReference type="Pfam" id="PF00501">
    <property type="entry name" value="AMP-binding"/>
    <property type="match status" value="1"/>
</dbReference>
<dbReference type="Gene3D" id="3.30.300.30">
    <property type="match status" value="1"/>
</dbReference>
<comment type="caution">
    <text evidence="9">The sequence shown here is derived from an EMBL/GenBank/DDBJ whole genome shotgun (WGS) entry which is preliminary data.</text>
</comment>
<dbReference type="Proteomes" id="UP000886723">
    <property type="component" value="Unassembled WGS sequence"/>
</dbReference>
<dbReference type="PANTHER" id="PTHR45398:SF1">
    <property type="entry name" value="ENZYME, PUTATIVE (JCVI)-RELATED"/>
    <property type="match status" value="1"/>
</dbReference>
<feature type="domain" description="AMP-dependent synthetase/ligase" evidence="7">
    <location>
        <begin position="9"/>
        <end position="383"/>
    </location>
</feature>
<dbReference type="InterPro" id="IPR045851">
    <property type="entry name" value="AMP-bd_C_sf"/>
</dbReference>
<dbReference type="PROSITE" id="PS00455">
    <property type="entry name" value="AMP_BINDING"/>
    <property type="match status" value="1"/>
</dbReference>
<evidence type="ECO:0000256" key="2">
    <source>
        <dbReference type="ARBA" id="ARBA00022598"/>
    </source>
</evidence>
<gene>
    <name evidence="9" type="primary">dltA</name>
    <name evidence="9" type="ORF">IAA63_09000</name>
</gene>
<dbReference type="GO" id="GO:0016874">
    <property type="term" value="F:ligase activity"/>
    <property type="evidence" value="ECO:0007669"/>
    <property type="project" value="UniProtKB-KW"/>
</dbReference>